<reference evidence="1 2" key="1">
    <citation type="submission" date="2007-03" db="EMBL/GenBank/DDBJ databases">
        <authorList>
            <person name="Fulton L."/>
            <person name="Clifton S."/>
            <person name="Fulton B."/>
            <person name="Xu J."/>
            <person name="Minx P."/>
            <person name="Pepin K.H."/>
            <person name="Johnson M."/>
            <person name="Thiruvilangam P."/>
            <person name="Bhonagiri V."/>
            <person name="Nash W.E."/>
            <person name="Mardis E.R."/>
            <person name="Wilson R.K."/>
        </authorList>
    </citation>
    <scope>NUCLEOTIDE SEQUENCE [LARGE SCALE GENOMIC DNA]</scope>
    <source>
        <strain evidence="2">ATCC 8483 / DSM 1896 / JCM 5824 / BCRC 10623 / CCUG 4943 / NCTC 11153</strain>
    </source>
</reference>
<reference evidence="2" key="2">
    <citation type="submission" date="2007-04" db="EMBL/GenBank/DDBJ databases">
        <title>Draft genome sequence of Bacteroides ovatus (ATCC 8483).</title>
        <authorList>
            <person name="Sudarsanam P."/>
            <person name="Ley R."/>
            <person name="Guruge J."/>
            <person name="Turnbaugh P.J."/>
            <person name="Mahowald M."/>
            <person name="Liep D."/>
            <person name="Gordon J."/>
        </authorList>
    </citation>
    <scope>NUCLEOTIDE SEQUENCE [LARGE SCALE GENOMIC DNA]</scope>
    <source>
        <strain evidence="2">ATCC 8483 / DSM 1896 / JCM 5824 / BCRC 10623 / CCUG 4943 / NCTC 11153</strain>
    </source>
</reference>
<accession>A0AAN3D8R2</accession>
<evidence type="ECO:0000313" key="2">
    <source>
        <dbReference type="Proteomes" id="UP000005475"/>
    </source>
</evidence>
<dbReference type="AlphaFoldDB" id="A0AAN3D8R2"/>
<evidence type="ECO:0000313" key="1">
    <source>
        <dbReference type="EMBL" id="EDO12471.1"/>
    </source>
</evidence>
<organism evidence="1 2">
    <name type="scientific">Bacteroides ovatus (strain ATCC 8483 / DSM 1896 / JCM 5824 / BCRC 10623 / CCUG 4943 / NCTC 11153)</name>
    <dbReference type="NCBI Taxonomy" id="411476"/>
    <lineage>
        <taxon>Bacteria</taxon>
        <taxon>Pseudomonadati</taxon>
        <taxon>Bacteroidota</taxon>
        <taxon>Bacteroidia</taxon>
        <taxon>Bacteroidales</taxon>
        <taxon>Bacteroidaceae</taxon>
        <taxon>Bacteroides</taxon>
    </lineage>
</organism>
<sequence>MKEWIELYIQKKQSPDTKKVSEFCFLNYIILQTISIIRMATDEFFVQPNS</sequence>
<dbReference type="EMBL" id="AAXF02000046">
    <property type="protein sequence ID" value="EDO12471.1"/>
    <property type="molecule type" value="Genomic_DNA"/>
</dbReference>
<proteinExistence type="predicted"/>
<comment type="caution">
    <text evidence="1">The sequence shown here is derived from an EMBL/GenBank/DDBJ whole genome shotgun (WGS) entry which is preliminary data.</text>
</comment>
<dbReference type="Proteomes" id="UP000005475">
    <property type="component" value="Unassembled WGS sequence"/>
</dbReference>
<protein>
    <submittedName>
        <fullName evidence="1">Uncharacterized protein</fullName>
    </submittedName>
</protein>
<gene>
    <name evidence="1" type="ORF">BACOVA_01970</name>
</gene>
<name>A0AAN3D8R2_BACO1</name>